<dbReference type="Pfam" id="PF02016">
    <property type="entry name" value="Peptidase_S66"/>
    <property type="match status" value="1"/>
</dbReference>
<dbReference type="GO" id="GO:0008236">
    <property type="term" value="F:serine-type peptidase activity"/>
    <property type="evidence" value="ECO:0007669"/>
    <property type="project" value="UniProtKB-KW"/>
</dbReference>
<dbReference type="PANTHER" id="PTHR30237">
    <property type="entry name" value="MURAMOYLTETRAPEPTIDE CARBOXYPEPTIDASE"/>
    <property type="match status" value="1"/>
</dbReference>
<evidence type="ECO:0000259" key="7">
    <source>
        <dbReference type="Pfam" id="PF02016"/>
    </source>
</evidence>
<feature type="active site" description="Charge relay system" evidence="6">
    <location>
        <position position="276"/>
    </location>
</feature>
<dbReference type="InterPro" id="IPR040921">
    <property type="entry name" value="Peptidase_S66C"/>
</dbReference>
<evidence type="ECO:0000256" key="4">
    <source>
        <dbReference type="ARBA" id="ARBA00022801"/>
    </source>
</evidence>
<dbReference type="InterPro" id="IPR003507">
    <property type="entry name" value="S66_fam"/>
</dbReference>
<dbReference type="Gene3D" id="3.40.50.10740">
    <property type="entry name" value="Class I glutamine amidotransferase-like"/>
    <property type="match status" value="1"/>
</dbReference>
<dbReference type="RefSeq" id="WP_061967820.1">
    <property type="nucleotide sequence ID" value="NZ_FMAV01000001.1"/>
</dbReference>
<name>A0A0V8JB15_9BACL</name>
<dbReference type="PANTHER" id="PTHR30237:SF2">
    <property type="entry name" value="MUREIN TETRAPEPTIDE CARBOXYPEPTIDASE"/>
    <property type="match status" value="1"/>
</dbReference>
<comment type="similarity">
    <text evidence="1">Belongs to the peptidase S66 family.</text>
</comment>
<dbReference type="SUPFAM" id="SSF52317">
    <property type="entry name" value="Class I glutamine amidotransferase-like"/>
    <property type="match status" value="1"/>
</dbReference>
<dbReference type="EMBL" id="LNQN01000001">
    <property type="protein sequence ID" value="KSU84359.1"/>
    <property type="molecule type" value="Genomic_DNA"/>
</dbReference>
<evidence type="ECO:0000256" key="5">
    <source>
        <dbReference type="ARBA" id="ARBA00022825"/>
    </source>
</evidence>
<evidence type="ECO:0000256" key="6">
    <source>
        <dbReference type="PIRSR" id="PIRSR028757-1"/>
    </source>
</evidence>
<dbReference type="Gene3D" id="3.50.30.60">
    <property type="entry name" value="LD-carboxypeptidase A C-terminal domain-like"/>
    <property type="match status" value="1"/>
</dbReference>
<dbReference type="CDD" id="cd07025">
    <property type="entry name" value="Peptidase_S66"/>
    <property type="match status" value="1"/>
</dbReference>
<dbReference type="PIRSF" id="PIRSF028757">
    <property type="entry name" value="LD-carboxypeptidase"/>
    <property type="match status" value="1"/>
</dbReference>
<feature type="active site" description="Charge relay system" evidence="6">
    <location>
        <position position="209"/>
    </location>
</feature>
<protein>
    <submittedName>
        <fullName evidence="9">LD-carboxypeptidase</fullName>
    </submittedName>
</protein>
<dbReference type="AlphaFoldDB" id="A0A0V8JB15"/>
<keyword evidence="4" id="KW-0378">Hydrolase</keyword>
<evidence type="ECO:0000256" key="3">
    <source>
        <dbReference type="ARBA" id="ARBA00022670"/>
    </source>
</evidence>
<dbReference type="GO" id="GO:0006508">
    <property type="term" value="P:proteolysis"/>
    <property type="evidence" value="ECO:0007669"/>
    <property type="project" value="UniProtKB-KW"/>
</dbReference>
<proteinExistence type="inferred from homology"/>
<reference evidence="9 10" key="1">
    <citation type="journal article" date="2014" name="Antonie Van Leeuwenhoek">
        <title>Fictibacillus enclensis sp. nov., isolated from marine sediment.</title>
        <authorList>
            <person name="Dastager S.G."/>
            <person name="Mawlankar R."/>
            <person name="Srinivasan K."/>
            <person name="Tang S.K."/>
            <person name="Lee J.C."/>
            <person name="Ramana V.V."/>
            <person name="Shouche Y.S."/>
        </authorList>
    </citation>
    <scope>NUCLEOTIDE SEQUENCE [LARGE SCALE GENOMIC DNA]</scope>
    <source>
        <strain evidence="9 10">NIO-1003</strain>
    </source>
</reference>
<feature type="domain" description="LD-carboxypeptidase C-terminal" evidence="8">
    <location>
        <begin position="178"/>
        <end position="291"/>
    </location>
</feature>
<dbReference type="GO" id="GO:0004180">
    <property type="term" value="F:carboxypeptidase activity"/>
    <property type="evidence" value="ECO:0007669"/>
    <property type="project" value="UniProtKB-KW"/>
</dbReference>
<dbReference type="InterPro" id="IPR040449">
    <property type="entry name" value="Peptidase_S66_N"/>
</dbReference>
<evidence type="ECO:0000259" key="8">
    <source>
        <dbReference type="Pfam" id="PF17676"/>
    </source>
</evidence>
<dbReference type="InterPro" id="IPR029062">
    <property type="entry name" value="Class_I_gatase-like"/>
</dbReference>
<dbReference type="Pfam" id="PF17676">
    <property type="entry name" value="Peptidase_S66C"/>
    <property type="match status" value="1"/>
</dbReference>
<evidence type="ECO:0000313" key="9">
    <source>
        <dbReference type="EMBL" id="KSU84359.1"/>
    </source>
</evidence>
<keyword evidence="10" id="KW-1185">Reference proteome</keyword>
<sequence>MAVRPPILQRGDTIGIVTLGSPLEPARINEGIKTLRGLGFNTVLGKNVYTSTGFLAGTDQQRAADLMAMFSNKNVKMILPTRGGVGVAGILPYLNFNVIRQNPKIVSGYSDITILLNVLYQYADLISFQSLLLLDFNLETPPYNYNQFFLATSTFQSPRQIINPPGIPQISRVRGNVTGEVVGGNLTSFVDNLGTPFEIDTTGKILIIEETHEPINTVYRYLNHLKIAGKFADCAGIVMGECTSCEPAYGVTYEQLIREVMIPLGKPLMTNVTTAHGYYKAAIPIGARANLDTVNNRFTILEPSVGNA</sequence>
<evidence type="ECO:0000256" key="2">
    <source>
        <dbReference type="ARBA" id="ARBA00022645"/>
    </source>
</evidence>
<keyword evidence="2 9" id="KW-0121">Carboxypeptidase</keyword>
<comment type="caution">
    <text evidence="9">The sequence shown here is derived from an EMBL/GenBank/DDBJ whole genome shotgun (WGS) entry which is preliminary data.</text>
</comment>
<organism evidence="9 10">
    <name type="scientific">Fictibacillus enclensis</name>
    <dbReference type="NCBI Taxonomy" id="1017270"/>
    <lineage>
        <taxon>Bacteria</taxon>
        <taxon>Bacillati</taxon>
        <taxon>Bacillota</taxon>
        <taxon>Bacilli</taxon>
        <taxon>Bacillales</taxon>
        <taxon>Fictibacillaceae</taxon>
        <taxon>Fictibacillus</taxon>
    </lineage>
</organism>
<dbReference type="InterPro" id="IPR027478">
    <property type="entry name" value="LdcA_N"/>
</dbReference>
<evidence type="ECO:0000256" key="1">
    <source>
        <dbReference type="ARBA" id="ARBA00010233"/>
    </source>
</evidence>
<keyword evidence="3" id="KW-0645">Protease</keyword>
<dbReference type="InterPro" id="IPR027461">
    <property type="entry name" value="Carboxypeptidase_A_C_sf"/>
</dbReference>
<dbReference type="Proteomes" id="UP000054099">
    <property type="component" value="Unassembled WGS sequence"/>
</dbReference>
<feature type="domain" description="LD-carboxypeptidase N-terminal" evidence="7">
    <location>
        <begin position="14"/>
        <end position="129"/>
    </location>
</feature>
<evidence type="ECO:0000313" key="10">
    <source>
        <dbReference type="Proteomes" id="UP000054099"/>
    </source>
</evidence>
<keyword evidence="5" id="KW-0720">Serine protease</keyword>
<gene>
    <name evidence="9" type="ORF">AS030_02010</name>
</gene>
<dbReference type="SUPFAM" id="SSF141986">
    <property type="entry name" value="LD-carboxypeptidase A C-terminal domain-like"/>
    <property type="match status" value="1"/>
</dbReference>
<feature type="active site" description="Nucleophile" evidence="6">
    <location>
        <position position="110"/>
    </location>
</feature>
<accession>A0A0V8JB15</accession>
<dbReference type="OrthoDB" id="9807329at2"/>